<evidence type="ECO:0000256" key="6">
    <source>
        <dbReference type="ARBA" id="ARBA00023002"/>
    </source>
</evidence>
<dbReference type="GO" id="GO:0000139">
    <property type="term" value="C:Golgi membrane"/>
    <property type="evidence" value="ECO:0007669"/>
    <property type="project" value="TreeGrafter"/>
</dbReference>
<evidence type="ECO:0000256" key="5">
    <source>
        <dbReference type="ARBA" id="ARBA00022827"/>
    </source>
</evidence>
<sequence>MKVPFLMKIRKGLYSEDDKITILNATNFKTTVYYTDNAWLIEFYNSWCGHCHKFAPVWKRLAFDIYEWKNVIKLGAIDCAHNDHTAICREFDIMGYPTVKFFPARDTPSNLGTELPRIANTEKSIVRNVVGILQKEQLEGRGGHNWPNLIPYRSYDTSNLWKGNDDVQYIFLIFADGNDSLAAEIILDFSQVKEIQIRSVVPENEVLSRLLGVTSYPSLVLIERTKKEPEILHSKENTRESFRLVIKSFLKKKNISFPEEQKLPDILNSNDIPSVGELQVARNNLVQILKIKELGDVVFLIDLENTLKYSLEHEISSHKDISGEAYVALNKFLIIIHKYFPTGEAGAVYLQKLIETVSSQSEMTGSEFKENLNNLSRGGLESVLLTKKDWMGCRGSEDHLRRYPCGMWTLFHYMTVNALRDSSQSNFNPLEVLDAMLSYVTHFFGCTECSKHFQEMSQNKSMRTKVKTGDEAVLWLWSAHNEVNKRLSKDKSEDPQFPKISFPSPERCPNCRDKMGDWNEKEVLNYLISVYSRENLIQMGSEGKLSFYNKSRVEYRNMKKIGKDFNIFDISLCVALYMASAIICVGVCMKFVLKKKYRKKSYVQDLLGKV</sequence>
<dbReference type="Gene3D" id="3.40.30.10">
    <property type="entry name" value="Glutaredoxin"/>
    <property type="match status" value="2"/>
</dbReference>
<proteinExistence type="inferred from homology"/>
<dbReference type="InterPro" id="IPR042568">
    <property type="entry name" value="QSOX_FAD-bd_sf"/>
</dbReference>
<dbReference type="AlphaFoldDB" id="E0VW74"/>
<dbReference type="OMA" id="YGELWNE"/>
<dbReference type="FunCoup" id="E0VW74">
    <property type="interactions" value="227"/>
</dbReference>
<dbReference type="Pfam" id="PF18371">
    <property type="entry name" value="FAD_SOX"/>
    <property type="match status" value="1"/>
</dbReference>
<dbReference type="InterPro" id="IPR017905">
    <property type="entry name" value="ERV/ALR_sulphydryl_oxidase"/>
</dbReference>
<dbReference type="VEuPathDB" id="VectorBase:PHUM475230"/>
<keyword evidence="6 10" id="KW-0560">Oxidoreductase</keyword>
<dbReference type="Pfam" id="PF04777">
    <property type="entry name" value="Evr1_Alr"/>
    <property type="match status" value="1"/>
</dbReference>
<dbReference type="Pfam" id="PF18108">
    <property type="entry name" value="QSOX_Trx1"/>
    <property type="match status" value="1"/>
</dbReference>
<dbReference type="CDD" id="cd02992">
    <property type="entry name" value="PDI_a_QSOX"/>
    <property type="match status" value="1"/>
</dbReference>
<dbReference type="InterPro" id="IPR039798">
    <property type="entry name" value="Sulfhydryl_oxidase"/>
</dbReference>
<dbReference type="eggNOG" id="KOG1731">
    <property type="taxonomic scope" value="Eukaryota"/>
</dbReference>
<gene>
    <name evidence="14" type="primary">8239366</name>
    <name evidence="13" type="ORF">Phum_PHUM475230</name>
</gene>
<dbReference type="SUPFAM" id="SSF69000">
    <property type="entry name" value="FAD-dependent thiol oxidase"/>
    <property type="match status" value="1"/>
</dbReference>
<reference evidence="14" key="3">
    <citation type="submission" date="2021-02" db="UniProtKB">
        <authorList>
            <consortium name="EnsemblMetazoa"/>
        </authorList>
    </citation>
    <scope>IDENTIFICATION</scope>
    <source>
        <strain evidence="14">USDA</strain>
    </source>
</reference>
<keyword evidence="3 10" id="KW-0285">Flavoprotein</keyword>
<dbReference type="PANTHER" id="PTHR22897">
    <property type="entry name" value="QUIESCIN Q6-RELATED SULFHYDRYL OXIDASE"/>
    <property type="match status" value="1"/>
</dbReference>
<dbReference type="EMBL" id="AAZO01005761">
    <property type="status" value="NOT_ANNOTATED_CDS"/>
    <property type="molecule type" value="Genomic_DNA"/>
</dbReference>
<feature type="domain" description="Thioredoxin" evidence="12">
    <location>
        <begin position="9"/>
        <end position="135"/>
    </location>
</feature>
<dbReference type="InterPro" id="IPR041269">
    <property type="entry name" value="QSOX_Trx1"/>
</dbReference>
<evidence type="ECO:0000256" key="7">
    <source>
        <dbReference type="ARBA" id="ARBA00023157"/>
    </source>
</evidence>
<name>E0VW74_PEDHC</name>
<dbReference type="FunFam" id="3.40.30.10:FF:000073">
    <property type="entry name" value="Sulfhydryl oxidase"/>
    <property type="match status" value="1"/>
</dbReference>
<dbReference type="RefSeq" id="XP_002430368.1">
    <property type="nucleotide sequence ID" value="XM_002430323.1"/>
</dbReference>
<keyword evidence="7" id="KW-1015">Disulfide bond</keyword>
<evidence type="ECO:0000259" key="12">
    <source>
        <dbReference type="PROSITE" id="PS51352"/>
    </source>
</evidence>
<keyword evidence="10" id="KW-0812">Transmembrane</keyword>
<evidence type="ECO:0000256" key="8">
    <source>
        <dbReference type="ARBA" id="ARBA00023180"/>
    </source>
</evidence>
<dbReference type="InterPro" id="IPR040986">
    <property type="entry name" value="QSOX_FAD-bd_dom"/>
</dbReference>
<evidence type="ECO:0000256" key="4">
    <source>
        <dbReference type="ARBA" id="ARBA00022729"/>
    </source>
</evidence>
<dbReference type="Proteomes" id="UP000009046">
    <property type="component" value="Unassembled WGS sequence"/>
</dbReference>
<evidence type="ECO:0000256" key="1">
    <source>
        <dbReference type="ARBA" id="ARBA00001974"/>
    </source>
</evidence>
<dbReference type="InterPro" id="IPR013766">
    <property type="entry name" value="Thioredoxin_domain"/>
</dbReference>
<keyword evidence="5 10" id="KW-0274">FAD</keyword>
<reference evidence="13" key="1">
    <citation type="submission" date="2007-04" db="EMBL/GenBank/DDBJ databases">
        <title>Annotation of Pediculus humanus corporis strain USDA.</title>
        <authorList>
            <person name="Kirkness E."/>
            <person name="Hannick L."/>
            <person name="Hass B."/>
            <person name="Bruggner R."/>
            <person name="Lawson D."/>
            <person name="Bidwell S."/>
            <person name="Joardar V."/>
            <person name="Caler E."/>
            <person name="Walenz B."/>
            <person name="Inman J."/>
            <person name="Schobel S."/>
            <person name="Galinsky K."/>
            <person name="Amedeo P."/>
            <person name="Strausberg R."/>
        </authorList>
    </citation>
    <scope>NUCLEOTIDE SEQUENCE</scope>
    <source>
        <strain evidence="13">USDA</strain>
    </source>
</reference>
<dbReference type="PROSITE" id="PS51352">
    <property type="entry name" value="THIOREDOXIN_2"/>
    <property type="match status" value="1"/>
</dbReference>
<evidence type="ECO:0000256" key="9">
    <source>
        <dbReference type="ARBA" id="ARBA00048864"/>
    </source>
</evidence>
<comment type="function">
    <text evidence="10">Catalyzes the oxidation of sulfhydryl groups in peptide and protein thiols to disulfides with the reduction of oxygen to hydrogen peroxide.</text>
</comment>
<dbReference type="STRING" id="121224.E0VW74"/>
<protein>
    <recommendedName>
        <fullName evidence="10">Sulfhydryl oxidase</fullName>
        <ecNumber evidence="10">1.8.3.2</ecNumber>
    </recommendedName>
</protein>
<keyword evidence="15" id="KW-1185">Reference proteome</keyword>
<dbReference type="InParanoid" id="E0VW74"/>
<keyword evidence="13" id="KW-0413">Isomerase</keyword>
<dbReference type="EnsemblMetazoa" id="PHUM475230-RA">
    <property type="protein sequence ID" value="PHUM475230-PA"/>
    <property type="gene ID" value="PHUM475230"/>
</dbReference>
<dbReference type="GO" id="GO:0003756">
    <property type="term" value="F:protein disulfide isomerase activity"/>
    <property type="evidence" value="ECO:0007669"/>
    <property type="project" value="TreeGrafter"/>
</dbReference>
<keyword evidence="4" id="KW-0732">Signal</keyword>
<evidence type="ECO:0000256" key="2">
    <source>
        <dbReference type="ARBA" id="ARBA00006041"/>
    </source>
</evidence>
<dbReference type="Gene3D" id="1.20.120.310">
    <property type="entry name" value="ERV/ALR sulfhydryl oxidase domain"/>
    <property type="match status" value="1"/>
</dbReference>
<dbReference type="CTD" id="8239366"/>
<feature type="domain" description="ERV/ALR sulfhydryl oxidase" evidence="11">
    <location>
        <begin position="396"/>
        <end position="501"/>
    </location>
</feature>
<evidence type="ECO:0000313" key="14">
    <source>
        <dbReference type="EnsemblMetazoa" id="PHUM475230-PA"/>
    </source>
</evidence>
<dbReference type="EMBL" id="DS235817">
    <property type="protein sequence ID" value="EEB17630.1"/>
    <property type="molecule type" value="Genomic_DNA"/>
</dbReference>
<dbReference type="GeneID" id="8239366"/>
<comment type="catalytic activity">
    <reaction evidence="9 10">
        <text>2 R'C(R)SH + O2 = R'C(R)S-S(R)CR' + H2O2</text>
        <dbReference type="Rhea" id="RHEA:17357"/>
        <dbReference type="ChEBI" id="CHEBI:15379"/>
        <dbReference type="ChEBI" id="CHEBI:16240"/>
        <dbReference type="ChEBI" id="CHEBI:16520"/>
        <dbReference type="ChEBI" id="CHEBI:17412"/>
        <dbReference type="EC" id="1.8.3.2"/>
    </reaction>
</comment>
<dbReference type="Pfam" id="PF00085">
    <property type="entry name" value="Thioredoxin"/>
    <property type="match status" value="1"/>
</dbReference>
<comment type="similarity">
    <text evidence="2 10">Belongs to the quiescin-sulfhydryl oxidase (QSOX) family.</text>
</comment>
<comment type="cofactor">
    <cofactor evidence="1 10">
        <name>FAD</name>
        <dbReference type="ChEBI" id="CHEBI:57692"/>
    </cofactor>
</comment>
<keyword evidence="8" id="KW-0325">Glycoprotein</keyword>
<dbReference type="SUPFAM" id="SSF52833">
    <property type="entry name" value="Thioredoxin-like"/>
    <property type="match status" value="1"/>
</dbReference>
<dbReference type="GO" id="GO:0006457">
    <property type="term" value="P:protein folding"/>
    <property type="evidence" value="ECO:0007669"/>
    <property type="project" value="TreeGrafter"/>
</dbReference>
<accession>E0VW74</accession>
<keyword evidence="10" id="KW-1133">Transmembrane helix</keyword>
<evidence type="ECO:0000256" key="10">
    <source>
        <dbReference type="RuleBase" id="RU371123"/>
    </source>
</evidence>
<dbReference type="KEGG" id="phu:Phum_PHUM475230"/>
<dbReference type="HOGENOM" id="CLU_020182_1_0_1"/>
<dbReference type="GO" id="GO:0016971">
    <property type="term" value="F:flavin-dependent sulfhydryl oxidase activity"/>
    <property type="evidence" value="ECO:0007669"/>
    <property type="project" value="InterPro"/>
</dbReference>
<feature type="transmembrane region" description="Helical" evidence="10">
    <location>
        <begin position="574"/>
        <end position="593"/>
    </location>
</feature>
<dbReference type="Gene3D" id="1.20.120.1960">
    <property type="entry name" value="QSOX sulfhydryl oxidase domain"/>
    <property type="match status" value="1"/>
</dbReference>
<evidence type="ECO:0000259" key="11">
    <source>
        <dbReference type="PROSITE" id="PS51324"/>
    </source>
</evidence>
<dbReference type="InterPro" id="IPR017937">
    <property type="entry name" value="Thioredoxin_CS"/>
</dbReference>
<keyword evidence="10" id="KW-0472">Membrane</keyword>
<dbReference type="InterPro" id="IPR036774">
    <property type="entry name" value="ERV/ALR_sulphydryl_oxid_sf"/>
</dbReference>
<evidence type="ECO:0000256" key="3">
    <source>
        <dbReference type="ARBA" id="ARBA00022630"/>
    </source>
</evidence>
<dbReference type="PANTHER" id="PTHR22897:SF8">
    <property type="entry name" value="SULFHYDRYL OXIDASE"/>
    <property type="match status" value="1"/>
</dbReference>
<evidence type="ECO:0000313" key="15">
    <source>
        <dbReference type="Proteomes" id="UP000009046"/>
    </source>
</evidence>
<dbReference type="InterPro" id="IPR036249">
    <property type="entry name" value="Thioredoxin-like_sf"/>
</dbReference>
<dbReference type="PROSITE" id="PS00194">
    <property type="entry name" value="THIOREDOXIN_1"/>
    <property type="match status" value="1"/>
</dbReference>
<dbReference type="PROSITE" id="PS51324">
    <property type="entry name" value="ERV_ALR"/>
    <property type="match status" value="1"/>
</dbReference>
<dbReference type="EC" id="1.8.3.2" evidence="10"/>
<evidence type="ECO:0000313" key="13">
    <source>
        <dbReference type="EMBL" id="EEB17630.1"/>
    </source>
</evidence>
<dbReference type="GO" id="GO:0005615">
    <property type="term" value="C:extracellular space"/>
    <property type="evidence" value="ECO:0007669"/>
    <property type="project" value="TreeGrafter"/>
</dbReference>
<dbReference type="OrthoDB" id="59470at2759"/>
<reference evidence="13" key="2">
    <citation type="submission" date="2007-04" db="EMBL/GenBank/DDBJ databases">
        <title>The genome of the human body louse.</title>
        <authorList>
            <consortium name="The Human Body Louse Genome Consortium"/>
            <person name="Kirkness E."/>
            <person name="Walenz B."/>
            <person name="Hass B."/>
            <person name="Bruggner R."/>
            <person name="Strausberg R."/>
        </authorList>
    </citation>
    <scope>NUCLEOTIDE SEQUENCE</scope>
    <source>
        <strain evidence="13">USDA</strain>
    </source>
</reference>
<dbReference type="FunFam" id="1.20.120.310:FF:000001">
    <property type="entry name" value="Sulfhydryl oxidase"/>
    <property type="match status" value="1"/>
</dbReference>
<organism>
    <name type="scientific">Pediculus humanus subsp. corporis</name>
    <name type="common">Body louse</name>
    <dbReference type="NCBI Taxonomy" id="121224"/>
    <lineage>
        <taxon>Eukaryota</taxon>
        <taxon>Metazoa</taxon>
        <taxon>Ecdysozoa</taxon>
        <taxon>Arthropoda</taxon>
        <taxon>Hexapoda</taxon>
        <taxon>Insecta</taxon>
        <taxon>Pterygota</taxon>
        <taxon>Neoptera</taxon>
        <taxon>Paraneoptera</taxon>
        <taxon>Psocodea</taxon>
        <taxon>Troctomorpha</taxon>
        <taxon>Phthiraptera</taxon>
        <taxon>Anoplura</taxon>
        <taxon>Pediculidae</taxon>
        <taxon>Pediculus</taxon>
    </lineage>
</organism>